<proteinExistence type="predicted"/>
<protein>
    <submittedName>
        <fullName evidence="1">Uncharacterized protein</fullName>
    </submittedName>
</protein>
<organism evidence="1 2">
    <name type="scientific">Nonomuraea diastatica</name>
    <dbReference type="NCBI Taxonomy" id="1848329"/>
    <lineage>
        <taxon>Bacteria</taxon>
        <taxon>Bacillati</taxon>
        <taxon>Actinomycetota</taxon>
        <taxon>Actinomycetes</taxon>
        <taxon>Streptosporangiales</taxon>
        <taxon>Streptosporangiaceae</taxon>
        <taxon>Nonomuraea</taxon>
    </lineage>
</organism>
<evidence type="ECO:0000313" key="2">
    <source>
        <dbReference type="Proteomes" id="UP000294543"/>
    </source>
</evidence>
<gene>
    <name evidence="1" type="ORF">E1294_43150</name>
</gene>
<keyword evidence="2" id="KW-1185">Reference proteome</keyword>
<dbReference type="Proteomes" id="UP000294543">
    <property type="component" value="Unassembled WGS sequence"/>
</dbReference>
<dbReference type="EMBL" id="SMKP01000194">
    <property type="protein sequence ID" value="TDD12891.1"/>
    <property type="molecule type" value="Genomic_DNA"/>
</dbReference>
<sequence>MSGLTATERAQFAAVLQTIRAAGSGLEGSRAAGRELADKLRIVLPGIDEVTMGRVLSKAGIEIAMRQQAGATAGDIAAAFTMAAIDLVAPELGEDTR</sequence>
<dbReference type="AlphaFoldDB" id="A0A4R4W4P2"/>
<evidence type="ECO:0000313" key="1">
    <source>
        <dbReference type="EMBL" id="TDD12891.1"/>
    </source>
</evidence>
<dbReference type="RefSeq" id="WP_132517097.1">
    <property type="nucleotide sequence ID" value="NZ_SMKP01000194.1"/>
</dbReference>
<comment type="caution">
    <text evidence="1">The sequence shown here is derived from an EMBL/GenBank/DDBJ whole genome shotgun (WGS) entry which is preliminary data.</text>
</comment>
<reference evidence="1 2" key="1">
    <citation type="submission" date="2019-03" db="EMBL/GenBank/DDBJ databases">
        <title>Draft genome sequences of novel Actinobacteria.</title>
        <authorList>
            <person name="Sahin N."/>
            <person name="Ay H."/>
            <person name="Saygin H."/>
        </authorList>
    </citation>
    <scope>NUCLEOTIDE SEQUENCE [LARGE SCALE GENOMIC DNA]</scope>
    <source>
        <strain evidence="1 2">KC712</strain>
    </source>
</reference>
<name>A0A4R4W4P2_9ACTN</name>
<accession>A0A4R4W4P2</accession>